<dbReference type="SUPFAM" id="SSF103088">
    <property type="entry name" value="OmpA-like"/>
    <property type="match status" value="1"/>
</dbReference>
<feature type="transmembrane region" description="Helical" evidence="1">
    <location>
        <begin position="14"/>
        <end position="32"/>
    </location>
</feature>
<protein>
    <submittedName>
        <fullName evidence="2">Uncharacterized protein</fullName>
    </submittedName>
</protein>
<dbReference type="EMBL" id="QXDC01000003">
    <property type="protein sequence ID" value="RIA44503.1"/>
    <property type="molecule type" value="Genomic_DNA"/>
</dbReference>
<keyword evidence="1" id="KW-0812">Transmembrane</keyword>
<dbReference type="AlphaFoldDB" id="A0A397P846"/>
<evidence type="ECO:0000313" key="2">
    <source>
        <dbReference type="EMBL" id="RIA44503.1"/>
    </source>
</evidence>
<accession>A0A397P846</accession>
<keyword evidence="1" id="KW-1133">Transmembrane helix</keyword>
<dbReference type="Proteomes" id="UP000266568">
    <property type="component" value="Unassembled WGS sequence"/>
</dbReference>
<sequence length="175" mass="17845">MIAPHSTERAGRPIWLTTLADLSLLLVGFFVFMQATQHLDKRALANGFREGFGGEPAPAAPEPMPVAAAAMLNFVPGSAVLPSAPDGLIAWARTATSDPRVTLKIAGSVDGSAADVDPATGNGAVLAADRARAVAAALAGTRVAPGRMTIVNAADRPGARRREVIVTLGFAGGPK</sequence>
<evidence type="ECO:0000256" key="1">
    <source>
        <dbReference type="SAM" id="Phobius"/>
    </source>
</evidence>
<dbReference type="InterPro" id="IPR036737">
    <property type="entry name" value="OmpA-like_sf"/>
</dbReference>
<comment type="caution">
    <text evidence="2">The sequence shown here is derived from an EMBL/GenBank/DDBJ whole genome shotgun (WGS) entry which is preliminary data.</text>
</comment>
<organism evidence="2 3">
    <name type="scientific">Hephaestia caeni</name>
    <dbReference type="NCBI Taxonomy" id="645617"/>
    <lineage>
        <taxon>Bacteria</taxon>
        <taxon>Pseudomonadati</taxon>
        <taxon>Pseudomonadota</taxon>
        <taxon>Alphaproteobacteria</taxon>
        <taxon>Sphingomonadales</taxon>
        <taxon>Sphingomonadaceae</taxon>
        <taxon>Hephaestia</taxon>
    </lineage>
</organism>
<evidence type="ECO:0000313" key="3">
    <source>
        <dbReference type="Proteomes" id="UP000266568"/>
    </source>
</evidence>
<proteinExistence type="predicted"/>
<name>A0A397P846_9SPHN</name>
<reference evidence="2 3" key="1">
    <citation type="submission" date="2018-08" db="EMBL/GenBank/DDBJ databases">
        <title>Genomic Encyclopedia of Type Strains, Phase IV (KMG-IV): sequencing the most valuable type-strain genomes for metagenomic binning, comparative biology and taxonomic classification.</title>
        <authorList>
            <person name="Goeker M."/>
        </authorList>
    </citation>
    <scope>NUCLEOTIDE SEQUENCE [LARGE SCALE GENOMIC DNA]</scope>
    <source>
        <strain evidence="2 3">DSM 25527</strain>
    </source>
</reference>
<keyword evidence="3" id="KW-1185">Reference proteome</keyword>
<keyword evidence="1" id="KW-0472">Membrane</keyword>
<gene>
    <name evidence="2" type="ORF">DFR49_2748</name>
</gene>
<dbReference type="RefSeq" id="WP_211325878.1">
    <property type="nucleotide sequence ID" value="NZ_QXDC01000003.1"/>
</dbReference>